<dbReference type="Gene3D" id="3.40.640.10">
    <property type="entry name" value="Type I PLP-dependent aspartate aminotransferase-like (Major domain)"/>
    <property type="match status" value="1"/>
</dbReference>
<keyword evidence="10" id="KW-1185">Reference proteome</keyword>
<dbReference type="GO" id="GO:0008483">
    <property type="term" value="F:transaminase activity"/>
    <property type="evidence" value="ECO:0007669"/>
    <property type="project" value="UniProtKB-KW"/>
</dbReference>
<dbReference type="InterPro" id="IPR015421">
    <property type="entry name" value="PyrdxlP-dep_Trfase_major"/>
</dbReference>
<name>A1WYH5_HALHL</name>
<dbReference type="eggNOG" id="COG0436">
    <property type="taxonomic scope" value="Bacteria"/>
</dbReference>
<evidence type="ECO:0000256" key="7">
    <source>
        <dbReference type="SAM" id="MobiDB-lite"/>
    </source>
</evidence>
<proteinExistence type="inferred from homology"/>
<evidence type="ECO:0000256" key="4">
    <source>
        <dbReference type="ARBA" id="ARBA00022679"/>
    </source>
</evidence>
<dbReference type="InterPro" id="IPR050596">
    <property type="entry name" value="AspAT/PAT-like"/>
</dbReference>
<feature type="region of interest" description="Disordered" evidence="7">
    <location>
        <begin position="1"/>
        <end position="46"/>
    </location>
</feature>
<reference evidence="9 10" key="2">
    <citation type="journal article" date="2013" name="Stand. Genomic Sci.">
        <title>Complete genome sequence of Halorhodospira halophila SL1.</title>
        <authorList>
            <person name="Challacombe J.F."/>
            <person name="Majid S."/>
            <person name="Deole R."/>
            <person name="Brettin T.S."/>
            <person name="Bruce D."/>
            <person name="Delano S.F."/>
            <person name="Detter J.C."/>
            <person name="Gleasner C.D."/>
            <person name="Han C.S."/>
            <person name="Misra M."/>
            <person name="Reitenga K.G."/>
            <person name="Mikhailova N."/>
            <person name="Woyke T."/>
            <person name="Pitluck S."/>
            <person name="Nolan M."/>
            <person name="Land M.L."/>
            <person name="Saunders E."/>
            <person name="Tapia R."/>
            <person name="Lapidus A."/>
            <person name="Ivanova N."/>
            <person name="Hoff W.D."/>
        </authorList>
    </citation>
    <scope>NUCLEOTIDE SEQUENCE [LARGE SCALE GENOMIC DNA]</scope>
    <source>
        <strain evidence="10">DSM 244 / SL1</strain>
    </source>
</reference>
<keyword evidence="5" id="KW-0663">Pyridoxal phosphate</keyword>
<evidence type="ECO:0000256" key="3">
    <source>
        <dbReference type="ARBA" id="ARBA00022576"/>
    </source>
</evidence>
<protein>
    <recommendedName>
        <fullName evidence="6">Aminotransferase</fullName>
        <ecNumber evidence="6">2.6.1.-</ecNumber>
    </recommendedName>
</protein>
<keyword evidence="3 6" id="KW-0032">Aminotransferase</keyword>
<feature type="domain" description="Aminotransferase class I/classII large" evidence="8">
    <location>
        <begin position="71"/>
        <end position="420"/>
    </location>
</feature>
<dbReference type="PROSITE" id="PS00105">
    <property type="entry name" value="AA_TRANSFER_CLASS_1"/>
    <property type="match status" value="1"/>
</dbReference>
<dbReference type="CDD" id="cd00609">
    <property type="entry name" value="AAT_like"/>
    <property type="match status" value="1"/>
</dbReference>
<keyword evidence="4 6" id="KW-0808">Transferase</keyword>
<dbReference type="InterPro" id="IPR004839">
    <property type="entry name" value="Aminotransferase_I/II_large"/>
</dbReference>
<dbReference type="SUPFAM" id="SSF53383">
    <property type="entry name" value="PLP-dependent transferases"/>
    <property type="match status" value="1"/>
</dbReference>
<dbReference type="PRINTS" id="PR00753">
    <property type="entry name" value="ACCSYNTHASE"/>
</dbReference>
<dbReference type="Gene3D" id="3.90.1150.10">
    <property type="entry name" value="Aspartate Aminotransferase, domain 1"/>
    <property type="match status" value="1"/>
</dbReference>
<evidence type="ECO:0000256" key="1">
    <source>
        <dbReference type="ARBA" id="ARBA00001933"/>
    </source>
</evidence>
<evidence type="ECO:0000256" key="6">
    <source>
        <dbReference type="RuleBase" id="RU000481"/>
    </source>
</evidence>
<dbReference type="AlphaFoldDB" id="A1WYH5"/>
<comment type="cofactor">
    <cofactor evidence="1 6">
        <name>pyridoxal 5'-phosphate</name>
        <dbReference type="ChEBI" id="CHEBI:597326"/>
    </cofactor>
</comment>
<dbReference type="HOGENOM" id="CLU_017584_4_3_6"/>
<feature type="compositionally biased region" description="Basic and acidic residues" evidence="7">
    <location>
        <begin position="17"/>
        <end position="27"/>
    </location>
</feature>
<evidence type="ECO:0000259" key="8">
    <source>
        <dbReference type="Pfam" id="PF00155"/>
    </source>
</evidence>
<dbReference type="KEGG" id="hha:Hhal_1973"/>
<dbReference type="EMBL" id="CP000544">
    <property type="protein sequence ID" value="ABM62737.1"/>
    <property type="molecule type" value="Genomic_DNA"/>
</dbReference>
<sequence length="429" mass="47638">MTTSREGASRPLRPGRPTRDRSAEQRGELAVAYPDDIDPDDEREPVWSPSIRALPIPGIRKMVNMAAEMDDVIHLSIGQPDFPMPEHVVEAHIQALRDGKTGYTMDAGLPQMLEAVAEYYSHRYDRPLEPENVLITTGATEAMYLAIAATAAPGRQFLIPDPTFPLYAPLIRMNGAEVKPIPTRAEHGHQIDPQEVIDNIGMRTFGIILNSPSNPTGTVYPRETIEAIVQEAAYRGVYVFSDEVYDHLLLDEMEYPSVLRCTSDLDHVMAVSSLSKTFSMAGLRIGWLISSQGAIKKLQRFHIFTTTVANTPAQWAGVAALKGGMACVDEMLEAYRQRRDRIVELVSKTPHLTSYRPQGAFYIFPSLPPNTDATNLATRMLKETGVCVVPGDAFGDSCPNSLRISYAASMDDIERAFERIIPWMEKQGF</sequence>
<comment type="similarity">
    <text evidence="2 6">Belongs to the class-I pyridoxal-phosphate-dependent aminotransferase family.</text>
</comment>
<dbReference type="Proteomes" id="UP000000647">
    <property type="component" value="Chromosome"/>
</dbReference>
<reference evidence="10" key="1">
    <citation type="submission" date="2006-12" db="EMBL/GenBank/DDBJ databases">
        <title>Complete sequence of Halorhodospira halophila SL1.</title>
        <authorList>
            <consortium name="US DOE Joint Genome Institute"/>
            <person name="Copeland A."/>
            <person name="Lucas S."/>
            <person name="Lapidus A."/>
            <person name="Barry K."/>
            <person name="Detter J.C."/>
            <person name="Glavina del Rio T."/>
            <person name="Hammon N."/>
            <person name="Israni S."/>
            <person name="Dalin E."/>
            <person name="Tice H."/>
            <person name="Pitluck S."/>
            <person name="Saunders E."/>
            <person name="Brettin T."/>
            <person name="Bruce D."/>
            <person name="Han C."/>
            <person name="Tapia R."/>
            <person name="Schmutz J."/>
            <person name="Larimer F."/>
            <person name="Land M."/>
            <person name="Hauser L."/>
            <person name="Kyrpides N."/>
            <person name="Mikhailova N."/>
            <person name="Hoff W."/>
            <person name="Richardson P."/>
        </authorList>
    </citation>
    <scope>NUCLEOTIDE SEQUENCE [LARGE SCALE GENOMIC DNA]</scope>
    <source>
        <strain evidence="10">DSM 244 / SL1</strain>
    </source>
</reference>
<evidence type="ECO:0000313" key="10">
    <source>
        <dbReference type="Proteomes" id="UP000000647"/>
    </source>
</evidence>
<dbReference type="InterPro" id="IPR015422">
    <property type="entry name" value="PyrdxlP-dep_Trfase_small"/>
</dbReference>
<dbReference type="InterPro" id="IPR004838">
    <property type="entry name" value="NHTrfase_class1_PyrdxlP-BS"/>
</dbReference>
<dbReference type="GO" id="GO:0030170">
    <property type="term" value="F:pyridoxal phosphate binding"/>
    <property type="evidence" value="ECO:0007669"/>
    <property type="project" value="InterPro"/>
</dbReference>
<organism evidence="9 10">
    <name type="scientific">Halorhodospira halophila (strain DSM 244 / SL1)</name>
    <name type="common">Ectothiorhodospira halophila (strain DSM 244 / SL1)</name>
    <dbReference type="NCBI Taxonomy" id="349124"/>
    <lineage>
        <taxon>Bacteria</taxon>
        <taxon>Pseudomonadati</taxon>
        <taxon>Pseudomonadota</taxon>
        <taxon>Gammaproteobacteria</taxon>
        <taxon>Chromatiales</taxon>
        <taxon>Ectothiorhodospiraceae</taxon>
        <taxon>Halorhodospira</taxon>
    </lineage>
</organism>
<evidence type="ECO:0000256" key="2">
    <source>
        <dbReference type="ARBA" id="ARBA00007441"/>
    </source>
</evidence>
<accession>A1WYH5</accession>
<dbReference type="Pfam" id="PF00155">
    <property type="entry name" value="Aminotran_1_2"/>
    <property type="match status" value="1"/>
</dbReference>
<evidence type="ECO:0000313" key="9">
    <source>
        <dbReference type="EMBL" id="ABM62737.1"/>
    </source>
</evidence>
<dbReference type="InterPro" id="IPR015424">
    <property type="entry name" value="PyrdxlP-dep_Trfase"/>
</dbReference>
<dbReference type="STRING" id="349124.Hhal_1973"/>
<dbReference type="EC" id="2.6.1.-" evidence="6"/>
<gene>
    <name evidence="9" type="ordered locus">Hhal_1973</name>
</gene>
<evidence type="ECO:0000256" key="5">
    <source>
        <dbReference type="ARBA" id="ARBA00022898"/>
    </source>
</evidence>
<dbReference type="OrthoDB" id="9803354at2"/>
<dbReference type="PANTHER" id="PTHR46383">
    <property type="entry name" value="ASPARTATE AMINOTRANSFERASE"/>
    <property type="match status" value="1"/>
</dbReference>
<dbReference type="PANTHER" id="PTHR46383:SF3">
    <property type="entry name" value="ASPARTATE AMINOTRANSFERASE-RELATED"/>
    <property type="match status" value="1"/>
</dbReference>
<dbReference type="GO" id="GO:0006520">
    <property type="term" value="P:amino acid metabolic process"/>
    <property type="evidence" value="ECO:0007669"/>
    <property type="project" value="InterPro"/>
</dbReference>